<dbReference type="RefSeq" id="WP_066773787.1">
    <property type="nucleotide sequence ID" value="NZ_CP013244.1"/>
</dbReference>
<evidence type="ECO:0000313" key="2">
    <source>
        <dbReference type="EMBL" id="ANP47545.1"/>
    </source>
</evidence>
<sequence>MAFERTFQSAFSNGARFFALWGIASFAFWFALLVLYAWGLADVLRHGAIHAEARRLQDFLVLPIGIGSAVTFIASAYEFLRRVYRVRKFLIERGGLQFASWPETMIAFGFPIANFFVPWNRLDVIREALRSHRNTGKFALVSDPEKKLRTLGIVWGVMSLVTTRGAIIEDATWMAVSLMVDVVMVCLSLWTFDMATRWLSELQTDFEALTTV</sequence>
<keyword evidence="1" id="KW-0472">Membrane</keyword>
<dbReference type="OrthoDB" id="156858at2"/>
<feature type="transmembrane region" description="Helical" evidence="1">
    <location>
        <begin position="59"/>
        <end position="80"/>
    </location>
</feature>
<keyword evidence="1" id="KW-0812">Transmembrane</keyword>
<organism evidence="2 3">
    <name type="scientific">Candidatus Viadribacter manganicus</name>
    <dbReference type="NCBI Taxonomy" id="1759059"/>
    <lineage>
        <taxon>Bacteria</taxon>
        <taxon>Pseudomonadati</taxon>
        <taxon>Pseudomonadota</taxon>
        <taxon>Alphaproteobacteria</taxon>
        <taxon>Hyphomonadales</taxon>
        <taxon>Hyphomonadaceae</taxon>
        <taxon>Candidatus Viadribacter</taxon>
    </lineage>
</organism>
<dbReference type="InParanoid" id="A0A1B1ALY6"/>
<dbReference type="EMBL" id="CP013244">
    <property type="protein sequence ID" value="ANP47545.1"/>
    <property type="molecule type" value="Genomic_DNA"/>
</dbReference>
<dbReference type="AlphaFoldDB" id="A0A1B1ALY6"/>
<feature type="transmembrane region" description="Helical" evidence="1">
    <location>
        <begin position="18"/>
        <end position="39"/>
    </location>
</feature>
<proteinExistence type="predicted"/>
<evidence type="ECO:0000256" key="1">
    <source>
        <dbReference type="SAM" id="Phobius"/>
    </source>
</evidence>
<evidence type="ECO:0008006" key="4">
    <source>
        <dbReference type="Google" id="ProtNLM"/>
    </source>
</evidence>
<name>A0A1B1ALY6_9PROT</name>
<feature type="transmembrane region" description="Helical" evidence="1">
    <location>
        <begin position="173"/>
        <end position="192"/>
    </location>
</feature>
<dbReference type="STRING" id="1759059.ATE48_17365"/>
<feature type="transmembrane region" description="Helical" evidence="1">
    <location>
        <begin position="148"/>
        <end position="167"/>
    </location>
</feature>
<reference evidence="2 3" key="1">
    <citation type="submission" date="2015-11" db="EMBL/GenBank/DDBJ databases">
        <title>Whole-Genome Sequence of Candidatus Oderbacter manganicum from the National Park Lower Oder Valley, Germany.</title>
        <authorList>
            <person name="Braun B."/>
            <person name="Liere K."/>
            <person name="Szewzyk U."/>
        </authorList>
    </citation>
    <scope>NUCLEOTIDE SEQUENCE [LARGE SCALE GENOMIC DNA]</scope>
    <source>
        <strain evidence="2 3">OTSz_A_272</strain>
    </source>
</reference>
<evidence type="ECO:0000313" key="3">
    <source>
        <dbReference type="Proteomes" id="UP000092498"/>
    </source>
</evidence>
<dbReference type="KEGG" id="cbot:ATE48_17365"/>
<keyword evidence="3" id="KW-1185">Reference proteome</keyword>
<keyword evidence="1" id="KW-1133">Transmembrane helix</keyword>
<protein>
    <recommendedName>
        <fullName evidence="4">DUF4328 domain-containing protein</fullName>
    </recommendedName>
</protein>
<accession>A0A1B1ALY6</accession>
<gene>
    <name evidence="2" type="ORF">ATE48_17365</name>
</gene>
<dbReference type="Proteomes" id="UP000092498">
    <property type="component" value="Chromosome"/>
</dbReference>